<keyword evidence="1" id="KW-0812">Transmembrane</keyword>
<evidence type="ECO:0000256" key="1">
    <source>
        <dbReference type="SAM" id="Phobius"/>
    </source>
</evidence>
<feature type="transmembrane region" description="Helical" evidence="1">
    <location>
        <begin position="335"/>
        <end position="353"/>
    </location>
</feature>
<dbReference type="HOGENOM" id="CLU_748892_0_0_1"/>
<evidence type="ECO:0000313" key="2">
    <source>
        <dbReference type="EMBL" id="CCA15896.1"/>
    </source>
</evidence>
<keyword evidence="1" id="KW-0472">Membrane</keyword>
<proteinExistence type="predicted"/>
<dbReference type="AlphaFoldDB" id="F0W481"/>
<accession>F0W481</accession>
<organism evidence="2">
    <name type="scientific">Albugo laibachii Nc14</name>
    <dbReference type="NCBI Taxonomy" id="890382"/>
    <lineage>
        <taxon>Eukaryota</taxon>
        <taxon>Sar</taxon>
        <taxon>Stramenopiles</taxon>
        <taxon>Oomycota</taxon>
        <taxon>Peronosporomycetes</taxon>
        <taxon>Albuginales</taxon>
        <taxon>Albuginaceae</taxon>
        <taxon>Albugo</taxon>
    </lineage>
</organism>
<reference evidence="2" key="2">
    <citation type="submission" date="2011-02" db="EMBL/GenBank/DDBJ databases">
        <authorList>
            <person name="MacLean D."/>
        </authorList>
    </citation>
    <scope>NUCLEOTIDE SEQUENCE</scope>
</reference>
<reference evidence="2" key="1">
    <citation type="journal article" date="2011" name="PLoS Biol.">
        <title>Gene gain and loss during evolution of obligate parasitism in the white rust pathogen of Arabidopsis thaliana.</title>
        <authorList>
            <person name="Kemen E."/>
            <person name="Gardiner A."/>
            <person name="Schultz-Larsen T."/>
            <person name="Kemen A.C."/>
            <person name="Balmuth A.L."/>
            <person name="Robert-Seilaniantz A."/>
            <person name="Bailey K."/>
            <person name="Holub E."/>
            <person name="Studholme D.J."/>
            <person name="Maclean D."/>
            <person name="Jones J.D."/>
        </authorList>
    </citation>
    <scope>NUCLEOTIDE SEQUENCE</scope>
</reference>
<dbReference type="EMBL" id="FR824061">
    <property type="protein sequence ID" value="CCA15896.1"/>
    <property type="molecule type" value="Genomic_DNA"/>
</dbReference>
<protein>
    <submittedName>
        <fullName evidence="2">AlNc14C16G1756 protein</fullName>
    </submittedName>
</protein>
<sequence length="370" mass="41001">MWPTLIKSSKMKKAFVQAVKADADTYVQKLITCMTQIADGSMNNGTLVSATKFTQFQIGEDSNLYESVGPLVDHFGSELLHPLLEDPEHASVEEEDVEKFLWHPSERDLRHHSISRFEGGALTQFNITCGDSEPFLTMKTLVGTFMQDDMRAYTGVFLLLKFPSDSVEIVAGTRGNSNPVNFYVSSVPDNLATLVHEAKHRIQECVLNKTFSIHGVVGGGWREFHQTNDNEEDSDDDSTQPALFGYMETFKISYSSSKTSIAMNLTNQSKVLPAGFAAEIPDANHVIMSAITAAADCNDPSPLKACFFPKNMESLGFTQSFQSKTLEKEPYRAGAMMYGVIFSLLIVIAAVTYRSLRRRTGYQSIPPVSN</sequence>
<keyword evidence="1" id="KW-1133">Transmembrane helix</keyword>
<gene>
    <name evidence="2" type="primary">AlNc14C16G1756</name>
    <name evidence="2" type="ORF">ALNC14_020390</name>
</gene>
<name>F0W481_9STRA</name>